<feature type="compositionally biased region" description="Polar residues" evidence="1">
    <location>
        <begin position="1"/>
        <end position="16"/>
    </location>
</feature>
<dbReference type="Proteomes" id="UP001500689">
    <property type="component" value="Unassembled WGS sequence"/>
</dbReference>
<comment type="caution">
    <text evidence="2">The sequence shown here is derived from an EMBL/GenBank/DDBJ whole genome shotgun (WGS) entry which is preliminary data.</text>
</comment>
<sequence>MSTKDTFRWSSLSRLSNARGPGVSAPCSRSRGSRGAKRAAGEVPAVPGNLGEQHVPNVVTRTARPSAGARTVTVSTPPGREVPRTADNTAAHEAPARSLRPAS</sequence>
<reference evidence="3" key="1">
    <citation type="journal article" date="2019" name="Int. J. Syst. Evol. Microbiol.">
        <title>The Global Catalogue of Microorganisms (GCM) 10K type strain sequencing project: providing services to taxonomists for standard genome sequencing and annotation.</title>
        <authorList>
            <consortium name="The Broad Institute Genomics Platform"/>
            <consortium name="The Broad Institute Genome Sequencing Center for Infectious Disease"/>
            <person name="Wu L."/>
            <person name="Ma J."/>
        </authorList>
    </citation>
    <scope>NUCLEOTIDE SEQUENCE [LARGE SCALE GENOMIC DNA]</scope>
    <source>
        <strain evidence="3">JCM 16898</strain>
    </source>
</reference>
<protein>
    <submittedName>
        <fullName evidence="2">Uncharacterized protein</fullName>
    </submittedName>
</protein>
<proteinExistence type="predicted"/>
<gene>
    <name evidence="2" type="ORF">GCM10022222_31520</name>
</gene>
<organism evidence="2 3">
    <name type="scientific">Amycolatopsis ultiminotia</name>
    <dbReference type="NCBI Taxonomy" id="543629"/>
    <lineage>
        <taxon>Bacteria</taxon>
        <taxon>Bacillati</taxon>
        <taxon>Actinomycetota</taxon>
        <taxon>Actinomycetes</taxon>
        <taxon>Pseudonocardiales</taxon>
        <taxon>Pseudonocardiaceae</taxon>
        <taxon>Amycolatopsis</taxon>
    </lineage>
</organism>
<keyword evidence="3" id="KW-1185">Reference proteome</keyword>
<evidence type="ECO:0000313" key="2">
    <source>
        <dbReference type="EMBL" id="GAA3545609.1"/>
    </source>
</evidence>
<accession>A0ABP6W7K8</accession>
<dbReference type="EMBL" id="BAAAZN010000006">
    <property type="protein sequence ID" value="GAA3545609.1"/>
    <property type="molecule type" value="Genomic_DNA"/>
</dbReference>
<evidence type="ECO:0000313" key="3">
    <source>
        <dbReference type="Proteomes" id="UP001500689"/>
    </source>
</evidence>
<evidence type="ECO:0000256" key="1">
    <source>
        <dbReference type="SAM" id="MobiDB-lite"/>
    </source>
</evidence>
<name>A0ABP6W7K8_9PSEU</name>
<feature type="region of interest" description="Disordered" evidence="1">
    <location>
        <begin position="1"/>
        <end position="103"/>
    </location>
</feature>